<keyword evidence="8" id="KW-1185">Reference proteome</keyword>
<evidence type="ECO:0000256" key="4">
    <source>
        <dbReference type="ARBA" id="ARBA00023134"/>
    </source>
</evidence>
<evidence type="ECO:0000256" key="1">
    <source>
        <dbReference type="ARBA" id="ARBA00009625"/>
    </source>
</evidence>
<comment type="similarity">
    <text evidence="1">Belongs to the SIMIBI class G3E GTPase family. ArgK/MeaB subfamily.</text>
</comment>
<name>A0A660CMR1_9PSEU</name>
<evidence type="ECO:0000259" key="6">
    <source>
        <dbReference type="SMART" id="SM00382"/>
    </source>
</evidence>
<accession>A0A660CMR1</accession>
<proteinExistence type="inferred from homology"/>
<reference evidence="7 8" key="1">
    <citation type="submission" date="2019-07" db="EMBL/GenBank/DDBJ databases">
        <title>R&amp;d 2014.</title>
        <authorList>
            <person name="Klenk H.-P."/>
        </authorList>
    </citation>
    <scope>NUCLEOTIDE SEQUENCE [LARGE SCALE GENOMIC DNA]</scope>
    <source>
        <strain evidence="7 8">DSM 43194</strain>
    </source>
</reference>
<keyword evidence="7" id="KW-0808">Transferase</keyword>
<dbReference type="PANTHER" id="PTHR43087:SF1">
    <property type="entry name" value="LAO_AO TRANSPORT SYSTEM ATPASE"/>
    <property type="match status" value="1"/>
</dbReference>
<feature type="domain" description="AAA+ ATPase" evidence="6">
    <location>
        <begin position="46"/>
        <end position="183"/>
    </location>
</feature>
<keyword evidence="2" id="KW-0547">Nucleotide-binding</keyword>
<keyword evidence="7" id="KW-0418">Kinase</keyword>
<keyword evidence="5" id="KW-0143">Chaperone</keyword>
<dbReference type="OrthoDB" id="9778292at2"/>
<evidence type="ECO:0000256" key="3">
    <source>
        <dbReference type="ARBA" id="ARBA00022801"/>
    </source>
</evidence>
<dbReference type="CDD" id="cd03114">
    <property type="entry name" value="MMAA-like"/>
    <property type="match status" value="1"/>
</dbReference>
<dbReference type="GO" id="GO:0003924">
    <property type="term" value="F:GTPase activity"/>
    <property type="evidence" value="ECO:0007669"/>
    <property type="project" value="InterPro"/>
</dbReference>
<dbReference type="Pfam" id="PF03308">
    <property type="entry name" value="MeaB"/>
    <property type="match status" value="1"/>
</dbReference>
<dbReference type="InterPro" id="IPR003593">
    <property type="entry name" value="AAA+_ATPase"/>
</dbReference>
<organism evidence="7 8">
    <name type="scientific">Prauserella rugosa</name>
    <dbReference type="NCBI Taxonomy" id="43354"/>
    <lineage>
        <taxon>Bacteria</taxon>
        <taxon>Bacillati</taxon>
        <taxon>Actinomycetota</taxon>
        <taxon>Actinomycetes</taxon>
        <taxon>Pseudonocardiales</taxon>
        <taxon>Pseudonocardiaceae</taxon>
        <taxon>Prauserella</taxon>
    </lineage>
</organism>
<dbReference type="Gene3D" id="3.40.50.300">
    <property type="entry name" value="P-loop containing nucleotide triphosphate hydrolases"/>
    <property type="match status" value="1"/>
</dbReference>
<comment type="caution">
    <text evidence="7">The sequence shown here is derived from an EMBL/GenBank/DDBJ whole genome shotgun (WGS) entry which is preliminary data.</text>
</comment>
<evidence type="ECO:0000313" key="7">
    <source>
        <dbReference type="EMBL" id="TWH22933.1"/>
    </source>
</evidence>
<dbReference type="InterPro" id="IPR052040">
    <property type="entry name" value="GTPase/Isobutyryl-CoA_mutase"/>
</dbReference>
<keyword evidence="3" id="KW-0378">Hydrolase</keyword>
<dbReference type="SMART" id="SM00382">
    <property type="entry name" value="AAA"/>
    <property type="match status" value="1"/>
</dbReference>
<dbReference type="PANTHER" id="PTHR43087">
    <property type="entry name" value="LYSINE/ARGININE/ORNITHINE TRANSPORT SYSTEM KINASE"/>
    <property type="match status" value="1"/>
</dbReference>
<dbReference type="RefSeq" id="WP_030531195.1">
    <property type="nucleotide sequence ID" value="NZ_JOIJ01000004.1"/>
</dbReference>
<dbReference type="EMBL" id="VLJV01000001">
    <property type="protein sequence ID" value="TWH22933.1"/>
    <property type="molecule type" value="Genomic_DNA"/>
</dbReference>
<evidence type="ECO:0000256" key="2">
    <source>
        <dbReference type="ARBA" id="ARBA00022741"/>
    </source>
</evidence>
<dbReference type="InterPro" id="IPR005129">
    <property type="entry name" value="GTPase_ArgK"/>
</dbReference>
<dbReference type="SUPFAM" id="SSF52540">
    <property type="entry name" value="P-loop containing nucleoside triphosphate hydrolases"/>
    <property type="match status" value="1"/>
</dbReference>
<evidence type="ECO:0000256" key="5">
    <source>
        <dbReference type="ARBA" id="ARBA00023186"/>
    </source>
</evidence>
<dbReference type="GO" id="GO:0016301">
    <property type="term" value="F:kinase activity"/>
    <property type="evidence" value="ECO:0007669"/>
    <property type="project" value="UniProtKB-KW"/>
</dbReference>
<gene>
    <name evidence="7" type="ORF">JD82_04825</name>
</gene>
<protein>
    <submittedName>
        <fullName evidence="7">LAO/AO transport system kinase</fullName>
    </submittedName>
</protein>
<dbReference type="AlphaFoldDB" id="A0A660CMR1"/>
<sequence length="312" mass="32779">MTVQAEIVDGVLAGRHPAIARMLTHVERRTSGVDEALAALHPHAGRAHVLGVTGPPGSGKSTLVSALVRHYRDQGRTAGVLAVDPSSVFSGGAILGDRIRMSDHGGDEGVFIRSVATRGALGGLSRACLDAITVLDAAGIDVVVLETVGVGQAEVDVISAAQTIAVVSVPGMGDDVQAIKAGLLEVADVHVVNKSDREGASRTVAELREMLRLSHRRAGQWNVPIQQTVAATGDGVADLADAFAKHLTWMAECGELDRRARRNAATRIRWVAEELVLQQLRPGLAEFDAAVDAVTAHRSDPLAAARRLLDRA</sequence>
<dbReference type="GO" id="GO:0005525">
    <property type="term" value="F:GTP binding"/>
    <property type="evidence" value="ECO:0007669"/>
    <property type="project" value="UniProtKB-KW"/>
</dbReference>
<dbReference type="NCBIfam" id="TIGR00750">
    <property type="entry name" value="lao"/>
    <property type="match status" value="1"/>
</dbReference>
<evidence type="ECO:0000313" key="8">
    <source>
        <dbReference type="Proteomes" id="UP000317303"/>
    </source>
</evidence>
<dbReference type="Proteomes" id="UP000317303">
    <property type="component" value="Unassembled WGS sequence"/>
</dbReference>
<keyword evidence="4" id="KW-0342">GTP-binding</keyword>
<dbReference type="InterPro" id="IPR027417">
    <property type="entry name" value="P-loop_NTPase"/>
</dbReference>